<gene>
    <name evidence="2" type="ORF">Adt_05796</name>
</gene>
<reference evidence="3" key="1">
    <citation type="submission" date="2024-07" db="EMBL/GenBank/DDBJ databases">
        <title>Two chromosome-level genome assemblies of Korean endemic species Abeliophyllum distichum and Forsythia ovata (Oleaceae).</title>
        <authorList>
            <person name="Jang H."/>
        </authorList>
    </citation>
    <scope>NUCLEOTIDE SEQUENCE [LARGE SCALE GENOMIC DNA]</scope>
</reference>
<feature type="region of interest" description="Disordered" evidence="1">
    <location>
        <begin position="183"/>
        <end position="203"/>
    </location>
</feature>
<protein>
    <submittedName>
        <fullName evidence="2">Uncharacterized protein</fullName>
    </submittedName>
</protein>
<dbReference type="Proteomes" id="UP001604336">
    <property type="component" value="Unassembled WGS sequence"/>
</dbReference>
<proteinExistence type="predicted"/>
<feature type="compositionally biased region" description="Basic and acidic residues" evidence="1">
    <location>
        <begin position="43"/>
        <end position="57"/>
    </location>
</feature>
<comment type="caution">
    <text evidence="2">The sequence shown here is derived from an EMBL/GenBank/DDBJ whole genome shotgun (WGS) entry which is preliminary data.</text>
</comment>
<dbReference type="AlphaFoldDB" id="A0ABD1V775"/>
<name>A0ABD1V775_9LAMI</name>
<evidence type="ECO:0000313" key="2">
    <source>
        <dbReference type="EMBL" id="KAL2532445.1"/>
    </source>
</evidence>
<accession>A0ABD1V775</accession>
<evidence type="ECO:0000313" key="3">
    <source>
        <dbReference type="Proteomes" id="UP001604336"/>
    </source>
</evidence>
<sequence length="203" mass="23019">MTRRFVATEELEANMLMEPKSSVEGNKEKLQLKLEKNQATTRHISDSEAESPTHDKSINCCIKRRLDFSEKHPSESKEGENRRSSPPKKAATQRSASVFDRLGHPSQVPHTPSEQKIQRKEGGPSVVVSSVQDTPDELELMKRRLAELEAKQKSPLEEYATDRHFPFSEDILAKPLPNKLKMPQLTSYEDGNDPVGHLNRYTS</sequence>
<feature type="compositionally biased region" description="Basic and acidic residues" evidence="1">
    <location>
        <begin position="64"/>
        <end position="83"/>
    </location>
</feature>
<keyword evidence="3" id="KW-1185">Reference proteome</keyword>
<organism evidence="2 3">
    <name type="scientific">Abeliophyllum distichum</name>
    <dbReference type="NCBI Taxonomy" id="126358"/>
    <lineage>
        <taxon>Eukaryota</taxon>
        <taxon>Viridiplantae</taxon>
        <taxon>Streptophyta</taxon>
        <taxon>Embryophyta</taxon>
        <taxon>Tracheophyta</taxon>
        <taxon>Spermatophyta</taxon>
        <taxon>Magnoliopsida</taxon>
        <taxon>eudicotyledons</taxon>
        <taxon>Gunneridae</taxon>
        <taxon>Pentapetalae</taxon>
        <taxon>asterids</taxon>
        <taxon>lamiids</taxon>
        <taxon>Lamiales</taxon>
        <taxon>Oleaceae</taxon>
        <taxon>Forsythieae</taxon>
        <taxon>Abeliophyllum</taxon>
    </lineage>
</organism>
<dbReference type="EMBL" id="JBFOLK010000002">
    <property type="protein sequence ID" value="KAL2532445.1"/>
    <property type="molecule type" value="Genomic_DNA"/>
</dbReference>
<evidence type="ECO:0000256" key="1">
    <source>
        <dbReference type="SAM" id="MobiDB-lite"/>
    </source>
</evidence>
<feature type="region of interest" description="Disordered" evidence="1">
    <location>
        <begin position="33"/>
        <end position="133"/>
    </location>
</feature>